<dbReference type="AlphaFoldDB" id="A0A5C1I3G5"/>
<dbReference type="Gene3D" id="2.60.120.260">
    <property type="entry name" value="Galactose-binding domain-like"/>
    <property type="match status" value="1"/>
</dbReference>
<dbReference type="Pfam" id="PF17166">
    <property type="entry name" value="DUF5126"/>
    <property type="match status" value="1"/>
</dbReference>
<protein>
    <submittedName>
        <fullName evidence="5">DUF4959 domain-containing protein</fullName>
    </submittedName>
</protein>
<dbReference type="EMBL" id="CP043450">
    <property type="protein sequence ID" value="QEM11711.1"/>
    <property type="molecule type" value="Genomic_DNA"/>
</dbReference>
<dbReference type="PROSITE" id="PS51257">
    <property type="entry name" value="PROKAR_LIPOPROTEIN"/>
    <property type="match status" value="1"/>
</dbReference>
<dbReference type="Proteomes" id="UP000251402">
    <property type="component" value="Chromosome"/>
</dbReference>
<gene>
    <name evidence="5" type="ORF">DEO27_017310</name>
</gene>
<dbReference type="InterPro" id="IPR032527">
    <property type="entry name" value="DUF4959"/>
</dbReference>
<accession>A0A5C1I3G5</accession>
<dbReference type="KEGG" id="mrub:DEO27_017310"/>
<feature type="domain" description="DUF5126" evidence="4">
    <location>
        <begin position="129"/>
        <end position="231"/>
    </location>
</feature>
<organism evidence="5 6">
    <name type="scientific">Mucilaginibacter rubeus</name>
    <dbReference type="NCBI Taxonomy" id="2027860"/>
    <lineage>
        <taxon>Bacteria</taxon>
        <taxon>Pseudomonadati</taxon>
        <taxon>Bacteroidota</taxon>
        <taxon>Sphingobacteriia</taxon>
        <taxon>Sphingobacteriales</taxon>
        <taxon>Sphingobacteriaceae</taxon>
        <taxon>Mucilaginibacter</taxon>
    </lineage>
</organism>
<dbReference type="RefSeq" id="WP_112567631.1">
    <property type="nucleotide sequence ID" value="NZ_CP043450.1"/>
</dbReference>
<proteinExistence type="predicted"/>
<dbReference type="OrthoDB" id="1312186at2"/>
<feature type="domain" description="DUF4959" evidence="2">
    <location>
        <begin position="22"/>
        <end position="127"/>
    </location>
</feature>
<dbReference type="InterPro" id="IPR033431">
    <property type="entry name" value="DUF5126"/>
</dbReference>
<feature type="domain" description="DUF5000" evidence="3">
    <location>
        <begin position="254"/>
        <end position="410"/>
    </location>
</feature>
<evidence type="ECO:0000259" key="4">
    <source>
        <dbReference type="Pfam" id="PF17166"/>
    </source>
</evidence>
<keyword evidence="1" id="KW-0732">Signal</keyword>
<dbReference type="Pfam" id="PF16323">
    <property type="entry name" value="DUF4959"/>
    <property type="match status" value="1"/>
</dbReference>
<evidence type="ECO:0000313" key="5">
    <source>
        <dbReference type="EMBL" id="QEM11711.1"/>
    </source>
</evidence>
<feature type="chain" id="PRO_5023107117" evidence="1">
    <location>
        <begin position="19"/>
        <end position="413"/>
    </location>
</feature>
<feature type="signal peptide" evidence="1">
    <location>
        <begin position="1"/>
        <end position="18"/>
    </location>
</feature>
<dbReference type="InterPro" id="IPR032164">
    <property type="entry name" value="DUF5000"/>
</dbReference>
<keyword evidence="6" id="KW-1185">Reference proteome</keyword>
<evidence type="ECO:0000313" key="6">
    <source>
        <dbReference type="Proteomes" id="UP000251402"/>
    </source>
</evidence>
<reference evidence="5" key="1">
    <citation type="submission" date="2019-08" db="EMBL/GenBank/DDBJ databases">
        <title>Comparative genome analysis confer to the adaptation heavy metal polluted environment.</title>
        <authorList>
            <person name="Li Y."/>
        </authorList>
    </citation>
    <scope>NUCLEOTIDE SEQUENCE [LARGE SCALE GENOMIC DNA]</scope>
    <source>
        <strain evidence="5">P1</strain>
    </source>
</reference>
<dbReference type="Pfam" id="PF16391">
    <property type="entry name" value="DUF5000"/>
    <property type="match status" value="1"/>
</dbReference>
<evidence type="ECO:0000259" key="2">
    <source>
        <dbReference type="Pfam" id="PF16323"/>
    </source>
</evidence>
<sequence>MKKYLNHYLFMLFSLAVAFITSCKRDDGDRMPISKDGTKPGVITNVKIDNYNGGAHITYTLPKSDNLLYVLAKYQIRNGVSRETKASYYTDTVNVEGFAKEADYEVTLYAVSRSNVMSDAVKVTVHPKTPPYLLIRDQLNLQADFGGVNIQSLNPLKAEVGVILTGLDQTTKAMEVQDQHYTKLDTVDYSVRGYKSEPQNFGVYVTDRFGNISDTLSKTLTPLPEELLDKSKFSTYQLASDSKIGFGWILSNIWDNNINPSSSGWSTEPGAAPAPYVGSWDVGRSYKMSRFILYEKSDSDLKFSFGHGNPKLFTIWGSNVDRPKDVQLPLASPVGTVVGDWVNMGNFKFPDPPSGLPPLAHNSADNAFVAAGVNFNFPLSAPPARYLRFAARETWSGGNFALFLEISLYGQPQ</sequence>
<name>A0A5C1I3G5_9SPHI</name>
<evidence type="ECO:0000256" key="1">
    <source>
        <dbReference type="SAM" id="SignalP"/>
    </source>
</evidence>
<evidence type="ECO:0000259" key="3">
    <source>
        <dbReference type="Pfam" id="PF16391"/>
    </source>
</evidence>